<protein>
    <submittedName>
        <fullName evidence="1">Tetratricopeptide repeat protein</fullName>
    </submittedName>
</protein>
<dbReference type="RefSeq" id="WP_007574462.1">
    <property type="nucleotide sequence ID" value="NZ_BPTS01000001.1"/>
</dbReference>
<evidence type="ECO:0000313" key="2">
    <source>
        <dbReference type="Proteomes" id="UP000002772"/>
    </source>
</evidence>
<dbReference type="OrthoDB" id="1108959at2"/>
<dbReference type="AlphaFoldDB" id="F8N5C5"/>
<sequence length="735" mass="84037">MTKLDSHNWKDFTKSISSLQEELSDGTPLGTVLQGVVRLFVEYSQPSDDEVESISDSYRLMSDYMLRGYQDNQRANLYRQLQRRLYRVLADLRLHVRLKYDPSLATFSSPADTSTIDTDSLRGTLEAFVSDMAILTLEPTEQATAESKQLYERRQAVIAKTFNRILLSGQWSNEHTNDFANLILSPTIDIIDALTLCAAVMMASLLEPDPAKVSMLLKVYQEATDEKLKQRALIGWALAIDNGDFRLFPETKNEVDQLMSRKGLRDELAELQMQVILCMAADEDSETIQKDVMPNIIKNQNIEITRLGIREKEENTMDEILHGDDSDRKIEEMEESMRKMIDMQKRGADIYFGGFSKMKRFGFFYTLSNWFTPYYINHPGLEHLSPEIKRTQFMESLLKNMPFCDSDKYSFSLAMSSIYTQLPDSIKEMIGNGATMQAPGADEVINTPAFFRRQFLQDLYRFFRINDSRSAFANPFEAKDHHLFLDRNIYHSTMHDEALRIIGFLLKRKKFAEAKAMLNCYYREDSPTDLLLAGRIALKEGSYNRAEAIYAKAYAIESDSTAALKGYAIASLHCAHYAKAAELYQQLSALYPDKEQYTLNDAIALINNNEAREGVRILYELYYKRQDDLDVKRVLAWGLLCMKEPEKAEKLYDSILKADHVAADHLNAGYCAWVLGKGEEAAQLFKDYVALSSIDKETRKQLPNPTLALKFREDASLLDRYGIAAIDRDIMAGMS</sequence>
<dbReference type="EMBL" id="GL945017">
    <property type="protein sequence ID" value="EGN57090.1"/>
    <property type="molecule type" value="Genomic_DNA"/>
</dbReference>
<accession>F8N5C5</accession>
<gene>
    <name evidence="1" type="ORF">Premu_1684</name>
</gene>
<keyword evidence="2" id="KW-1185">Reference proteome</keyword>
<dbReference type="Gene3D" id="1.25.40.10">
    <property type="entry name" value="Tetratricopeptide repeat domain"/>
    <property type="match status" value="1"/>
</dbReference>
<dbReference type="HOGENOM" id="CLU_022117_0_0_10"/>
<dbReference type="Pfam" id="PF14559">
    <property type="entry name" value="TPR_19"/>
    <property type="match status" value="1"/>
</dbReference>
<dbReference type="STRING" id="688246.Premu_1684"/>
<name>F8N5C5_9BACT</name>
<dbReference type="SUPFAM" id="SSF48452">
    <property type="entry name" value="TPR-like"/>
    <property type="match status" value="1"/>
</dbReference>
<dbReference type="InterPro" id="IPR011990">
    <property type="entry name" value="TPR-like_helical_dom_sf"/>
</dbReference>
<dbReference type="eggNOG" id="COG0457">
    <property type="taxonomic scope" value="Bacteria"/>
</dbReference>
<proteinExistence type="predicted"/>
<evidence type="ECO:0000313" key="1">
    <source>
        <dbReference type="EMBL" id="EGN57090.1"/>
    </source>
</evidence>
<organism evidence="1 2">
    <name type="scientific">Hallella multisaccharivorax DSM 17128</name>
    <dbReference type="NCBI Taxonomy" id="688246"/>
    <lineage>
        <taxon>Bacteria</taxon>
        <taxon>Pseudomonadati</taxon>
        <taxon>Bacteroidota</taxon>
        <taxon>Bacteroidia</taxon>
        <taxon>Bacteroidales</taxon>
        <taxon>Prevotellaceae</taxon>
        <taxon>Hallella</taxon>
    </lineage>
</organism>
<dbReference type="Proteomes" id="UP000002772">
    <property type="component" value="Unassembled WGS sequence"/>
</dbReference>
<reference evidence="2" key="1">
    <citation type="journal article" date="2011" name="Stand. Genomic Sci.">
        <title>Non-contiguous finished genome sequence of the opportunistic oral pathogen Prevotella multisaccharivorax type strain (PPPA20).</title>
        <authorList>
            <person name="Pati A."/>
            <person name="Gronow S."/>
            <person name="Lu M."/>
            <person name="Lapidus A."/>
            <person name="Nolan M."/>
            <person name="Lucas S."/>
            <person name="Hammon N."/>
            <person name="Deshpande S."/>
            <person name="Cheng J.F."/>
            <person name="Tapia R."/>
            <person name="Han C."/>
            <person name="Goodwin L."/>
            <person name="Pitluck S."/>
            <person name="Liolios K."/>
            <person name="Pagani I."/>
            <person name="Mavromatis K."/>
            <person name="Mikhailova N."/>
            <person name="Huntemann M."/>
            <person name="Chen A."/>
            <person name="Palaniappan K."/>
            <person name="Land M."/>
            <person name="Hauser L."/>
            <person name="Detter J.C."/>
            <person name="Brambilla E.M."/>
            <person name="Rohde M."/>
            <person name="Goker M."/>
            <person name="Woyke T."/>
            <person name="Bristow J."/>
            <person name="Eisen J.A."/>
            <person name="Markowitz V."/>
            <person name="Hugenholtz P."/>
            <person name="Kyrpides N.C."/>
            <person name="Klenk H.P."/>
            <person name="Ivanova N."/>
        </authorList>
    </citation>
    <scope>NUCLEOTIDE SEQUENCE [LARGE SCALE GENOMIC DNA]</scope>
    <source>
        <strain evidence="2">DSM 17128</strain>
    </source>
</reference>